<evidence type="ECO:0000256" key="6">
    <source>
        <dbReference type="ARBA" id="ARBA00022833"/>
    </source>
</evidence>
<evidence type="ECO:0000256" key="2">
    <source>
        <dbReference type="ARBA" id="ARBA00010194"/>
    </source>
</evidence>
<dbReference type="Pfam" id="PF08474">
    <property type="entry name" value="MYT1"/>
    <property type="match status" value="1"/>
</dbReference>
<proteinExistence type="inferred from homology"/>
<dbReference type="SUPFAM" id="SSF103637">
    <property type="entry name" value="CCHHC domain"/>
    <property type="match status" value="6"/>
</dbReference>
<keyword evidence="6" id="KW-0862">Zinc</keyword>
<keyword evidence="8" id="KW-0238">DNA-binding</keyword>
<dbReference type="PANTHER" id="PTHR10816:SF9">
    <property type="entry name" value="SUPPRESSION OF TUMORIGENICITY 18 PROTEIN"/>
    <property type="match status" value="1"/>
</dbReference>
<evidence type="ECO:0000256" key="10">
    <source>
        <dbReference type="ARBA" id="ARBA00023242"/>
    </source>
</evidence>
<dbReference type="Proteomes" id="UP000007635">
    <property type="component" value="Chromosome III"/>
</dbReference>
<keyword evidence="7" id="KW-0805">Transcription regulation</keyword>
<feature type="domain" description="Myelin transcription factor 1" evidence="14">
    <location>
        <begin position="407"/>
        <end position="587"/>
    </location>
</feature>
<comment type="similarity">
    <text evidence="2">Belongs to the MYT1 family.</text>
</comment>
<dbReference type="InterPro" id="IPR013681">
    <property type="entry name" value="Myelin_TF"/>
</dbReference>
<keyword evidence="12" id="KW-0175">Coiled coil</keyword>
<dbReference type="GO" id="GO:0000978">
    <property type="term" value="F:RNA polymerase II cis-regulatory region sequence-specific DNA binding"/>
    <property type="evidence" value="ECO:0007669"/>
    <property type="project" value="TreeGrafter"/>
</dbReference>
<dbReference type="OrthoDB" id="10069059at2759"/>
<evidence type="ECO:0000256" key="4">
    <source>
        <dbReference type="ARBA" id="ARBA00022737"/>
    </source>
</evidence>
<evidence type="ECO:0000313" key="16">
    <source>
        <dbReference type="Proteomes" id="UP000007635"/>
    </source>
</evidence>
<evidence type="ECO:0000256" key="7">
    <source>
        <dbReference type="ARBA" id="ARBA00023015"/>
    </source>
</evidence>
<reference evidence="15" key="3">
    <citation type="submission" date="2025-09" db="UniProtKB">
        <authorList>
            <consortium name="Ensembl"/>
        </authorList>
    </citation>
    <scope>IDENTIFICATION</scope>
</reference>
<sequence length="934" mass="102055">HLQRIVKLSLAKSLQRTERRLDTLLENIPYGSVARKRSAQEGVQGAPVNKRKSLLMKPRHYSPSEACEEESEDLAPPQDKEEPRNIDTPAGKQMSCCFVCFDEQLTNLVLSDGNLCAINGVAYRNGYDAESSDSLGCSEVTSDGEPDAGDEELPDSERDDQTEDLMSGPRSEAGRPGGPPSGRGAAEVQAAAAEEDGEGEAEAERPPQPDGWGLGLHERGLEMGRGRVNFSLLEQAIALQTEQRQVLHHAYREMDRFLMEQMTSERRHHRMMDMDGRLSFHGGKDSPRTDKKDIKCPTPGCDGTGHVTGLYPHHRSLSGCPHKVRVPPEILAMHENVLKCPTPGCTGRGHVNSNRSTHRSLSGCPIAAAVKVSKPQEESPKCRQTPDCSPRYTAPCRVVFSDQSPDLLRTEVVKNGTEVFRIRFDYASFDAQVFGKQPLMGASQDQEMPHFPDSPQRYHAFLGAPGGGLPASGQRSPPSQFRKEDGLQAAAATAAILNLSTRYRKNMEAVDVPIEVDENGTLDLSMKKSKDSGKGPLDDSLSLAEAAKGGGVLVGPAFYQPLCERDGWDGPLPLHFNKAHVSPDAEEYDHIVMSPQAKLLLRDAKKEPLNCPTPGCDGSGHVTGNYASHRSVSGCPLADKTLKSLMAANSQELKCPTPGCDGSGHVTGNYASHRSLSGCPRARKGGLKLTPDKDDKDEQELKCPVMGCDGQGHTSGKYTSHRSAGSCPLAAKRQKESSVSGLPFAWKANKQELPHCPLPGCNGLGHANNVFATHRSLSGCPLNAQSIKKKHSEEEMMTIKLKTSSGVENKEDIQHLDHEIQELNESNMKIEADMMQLQTQISSMECNLRTIEEENRMIEQHNDGLLKELARLSQALINSLTDIQLPQMGPISEQNFEAYVNTLTDMYNNSEHEYSPECKALLDNIKQAIKGIHV</sequence>
<feature type="region of interest" description="Disordered" evidence="13">
    <location>
        <begin position="36"/>
        <end position="87"/>
    </location>
</feature>
<evidence type="ECO:0000256" key="3">
    <source>
        <dbReference type="ARBA" id="ARBA00022723"/>
    </source>
</evidence>
<evidence type="ECO:0000256" key="9">
    <source>
        <dbReference type="ARBA" id="ARBA00023163"/>
    </source>
</evidence>
<dbReference type="OMA" id="CPRARIN"/>
<comment type="subcellular location">
    <subcellularLocation>
        <location evidence="1">Nucleus</location>
    </subcellularLocation>
</comment>
<dbReference type="Bgee" id="ENSGACG00000017947">
    <property type="expression patterns" value="Expressed in diencephalon and 3 other cell types or tissues"/>
</dbReference>
<keyword evidence="10" id="KW-0539">Nucleus</keyword>
<feature type="coiled-coil region" evidence="12">
    <location>
        <begin position="813"/>
        <end position="868"/>
    </location>
</feature>
<feature type="compositionally biased region" description="Low complexity" evidence="13">
    <location>
        <begin position="182"/>
        <end position="192"/>
    </location>
</feature>
<feature type="compositionally biased region" description="Basic residues" evidence="13">
    <location>
        <begin position="49"/>
        <end position="60"/>
    </location>
</feature>
<reference evidence="15" key="2">
    <citation type="submission" date="2025-08" db="UniProtKB">
        <authorList>
            <consortium name="Ensembl"/>
        </authorList>
    </citation>
    <scope>IDENTIFICATION</scope>
</reference>
<keyword evidence="5 11" id="KW-0863">Zinc-finger</keyword>
<dbReference type="Gene3D" id="4.10.320.30">
    <property type="match status" value="6"/>
</dbReference>
<feature type="region of interest" description="Disordered" evidence="13">
    <location>
        <begin position="129"/>
        <end position="217"/>
    </location>
</feature>
<organism evidence="15 16">
    <name type="scientific">Gasterosteus aculeatus aculeatus</name>
    <name type="common">three-spined stickleback</name>
    <dbReference type="NCBI Taxonomy" id="481459"/>
    <lineage>
        <taxon>Eukaryota</taxon>
        <taxon>Metazoa</taxon>
        <taxon>Chordata</taxon>
        <taxon>Craniata</taxon>
        <taxon>Vertebrata</taxon>
        <taxon>Euteleostomi</taxon>
        <taxon>Actinopterygii</taxon>
        <taxon>Neopterygii</taxon>
        <taxon>Teleostei</taxon>
        <taxon>Neoteleostei</taxon>
        <taxon>Acanthomorphata</taxon>
        <taxon>Eupercaria</taxon>
        <taxon>Perciformes</taxon>
        <taxon>Cottioidei</taxon>
        <taxon>Gasterosteales</taxon>
        <taxon>Gasterosteidae</taxon>
        <taxon>Gasterosteus</taxon>
    </lineage>
</organism>
<dbReference type="PROSITE" id="PS51802">
    <property type="entry name" value="ZF_CCHHC"/>
    <property type="match status" value="6"/>
</dbReference>
<keyword evidence="4" id="KW-0677">Repeat</keyword>
<dbReference type="Ensembl" id="ENSGACT00000023757.2">
    <property type="protein sequence ID" value="ENSGACP00000023711.2"/>
    <property type="gene ID" value="ENSGACG00000017947.2"/>
</dbReference>
<dbReference type="FunFam" id="4.10.320.30:FF:000001">
    <property type="entry name" value="Myelin transcription factor 1-like, a"/>
    <property type="match status" value="6"/>
</dbReference>
<keyword evidence="9" id="KW-0804">Transcription</keyword>
<dbReference type="GO" id="GO:0008270">
    <property type="term" value="F:zinc ion binding"/>
    <property type="evidence" value="ECO:0007669"/>
    <property type="project" value="UniProtKB-KW"/>
</dbReference>
<dbReference type="InParanoid" id="G3Q1G3"/>
<keyword evidence="16" id="KW-1185">Reference proteome</keyword>
<dbReference type="AlphaFoldDB" id="G3Q1G3"/>
<evidence type="ECO:0000256" key="1">
    <source>
        <dbReference type="ARBA" id="ARBA00004123"/>
    </source>
</evidence>
<dbReference type="GO" id="GO:0005634">
    <property type="term" value="C:nucleus"/>
    <property type="evidence" value="ECO:0007669"/>
    <property type="project" value="UniProtKB-SubCell"/>
</dbReference>
<dbReference type="InterPro" id="IPR002515">
    <property type="entry name" value="Znf_C2H2C"/>
</dbReference>
<protein>
    <recommendedName>
        <fullName evidence="14">Myelin transcription factor 1 domain-containing protein</fullName>
    </recommendedName>
</protein>
<dbReference type="Pfam" id="PF01530">
    <property type="entry name" value="zf-C2HC"/>
    <property type="match status" value="6"/>
</dbReference>
<feature type="compositionally biased region" description="Polar residues" evidence="13">
    <location>
        <begin position="132"/>
        <end position="141"/>
    </location>
</feature>
<evidence type="ECO:0000256" key="5">
    <source>
        <dbReference type="ARBA" id="ARBA00022771"/>
    </source>
</evidence>
<dbReference type="eggNOG" id="KOG3803">
    <property type="taxonomic scope" value="Eukaryota"/>
</dbReference>
<evidence type="ECO:0000256" key="13">
    <source>
        <dbReference type="SAM" id="MobiDB-lite"/>
    </source>
</evidence>
<accession>G3Q1G3</accession>
<name>G3Q1G3_GASAC</name>
<evidence type="ECO:0000256" key="12">
    <source>
        <dbReference type="SAM" id="Coils"/>
    </source>
</evidence>
<dbReference type="PANTHER" id="PTHR10816">
    <property type="entry name" value="MYELIN TRANSCRIPTION FACTOR 1-RELATED"/>
    <property type="match status" value="1"/>
</dbReference>
<reference evidence="15 16" key="1">
    <citation type="journal article" date="2021" name="G3 (Bethesda)">
        <title>Improved contiguity of the threespine stickleback genome using long-read sequencing.</title>
        <authorList>
            <person name="Nath S."/>
            <person name="Shaw D.E."/>
            <person name="White M.A."/>
        </authorList>
    </citation>
    <scope>NUCLEOTIDE SEQUENCE [LARGE SCALE GENOMIC DNA]</scope>
    <source>
        <strain evidence="15 16">Lake Benthic</strain>
    </source>
</reference>
<evidence type="ECO:0000256" key="8">
    <source>
        <dbReference type="ARBA" id="ARBA00023125"/>
    </source>
</evidence>
<dbReference type="InterPro" id="IPR036060">
    <property type="entry name" value="Znf_C2H2C_sf"/>
</dbReference>
<dbReference type="GeneTree" id="ENSGT00940000159905"/>
<evidence type="ECO:0000259" key="14">
    <source>
        <dbReference type="Pfam" id="PF08474"/>
    </source>
</evidence>
<feature type="compositionally biased region" description="Acidic residues" evidence="13">
    <location>
        <begin position="142"/>
        <end position="163"/>
    </location>
</feature>
<dbReference type="STRING" id="69293.ENSGACP00000023711"/>
<evidence type="ECO:0000256" key="11">
    <source>
        <dbReference type="PROSITE-ProRule" id="PRU01143"/>
    </source>
</evidence>
<dbReference type="GO" id="GO:0000981">
    <property type="term" value="F:DNA-binding transcription factor activity, RNA polymerase II-specific"/>
    <property type="evidence" value="ECO:0007669"/>
    <property type="project" value="TreeGrafter"/>
</dbReference>
<keyword evidence="3" id="KW-0479">Metal-binding</keyword>
<evidence type="ECO:0000313" key="15">
    <source>
        <dbReference type="Ensembl" id="ENSGACP00000023711.2"/>
    </source>
</evidence>